<comment type="caution">
    <text evidence="3">The sequence shown here is derived from an EMBL/GenBank/DDBJ whole genome shotgun (WGS) entry which is preliminary data.</text>
</comment>
<dbReference type="Proteomes" id="UP001139333">
    <property type="component" value="Unassembled WGS sequence"/>
</dbReference>
<evidence type="ECO:0000313" key="3">
    <source>
        <dbReference type="EMBL" id="MCL1143594.1"/>
    </source>
</evidence>
<dbReference type="RefSeq" id="WP_248996269.1">
    <property type="nucleotide sequence ID" value="NZ_JAKIKP010000010.1"/>
</dbReference>
<protein>
    <recommendedName>
        <fullName evidence="5">Leucine-rich repeat domain-containing protein</fullName>
    </recommendedName>
</protein>
<evidence type="ECO:0000313" key="4">
    <source>
        <dbReference type="Proteomes" id="UP001139333"/>
    </source>
</evidence>
<name>A0A9X1ZJN6_9GAMM</name>
<evidence type="ECO:0000256" key="2">
    <source>
        <dbReference type="ARBA" id="ARBA00022737"/>
    </source>
</evidence>
<dbReference type="GO" id="GO:0035591">
    <property type="term" value="F:signaling adaptor activity"/>
    <property type="evidence" value="ECO:0007669"/>
    <property type="project" value="TreeGrafter"/>
</dbReference>
<keyword evidence="2" id="KW-0677">Repeat</keyword>
<dbReference type="EMBL" id="JAKIKP010000010">
    <property type="protein sequence ID" value="MCL1143594.1"/>
    <property type="molecule type" value="Genomic_DNA"/>
</dbReference>
<proteinExistence type="predicted"/>
<dbReference type="PANTHER" id="PTHR47566">
    <property type="match status" value="1"/>
</dbReference>
<evidence type="ECO:0000256" key="1">
    <source>
        <dbReference type="ARBA" id="ARBA00022614"/>
    </source>
</evidence>
<sequence length="275" mass="31311">MKALFVSFVVFLLSACSENDSGEKYWYSDIEFEHPAMKKCLIGWIHEYGYEKVEDVTELFCSRNGIDSIAGIEQLYNLKEFGLSYVALTELALPGNPNLESINIRFSPYLKSVDLSHNQQLKVIFLNYNAIEHVNLSNLPDLRVVDLTTNMLKEISLSGTDVQHLNLSGNLLEELHFDGVRNISDLRVDGNPLVKLELSNLFELTSLFMRDTDISELDLTNNYELSGLVANNSNITSIRFDSNPKMNAVHLLDNPLDENTIKYLDTIDWIPILHY</sequence>
<gene>
    <name evidence="3" type="ORF">L2672_12935</name>
</gene>
<dbReference type="InterPro" id="IPR032675">
    <property type="entry name" value="LRR_dom_sf"/>
</dbReference>
<dbReference type="AlphaFoldDB" id="A0A9X1ZJN6"/>
<accession>A0A9X1ZJN6</accession>
<dbReference type="PANTHER" id="PTHR47566:SF1">
    <property type="entry name" value="PROTEIN NUD1"/>
    <property type="match status" value="1"/>
</dbReference>
<dbReference type="InterPro" id="IPR052574">
    <property type="entry name" value="CDIRP"/>
</dbReference>
<reference evidence="3" key="1">
    <citation type="submission" date="2022-01" db="EMBL/GenBank/DDBJ databases">
        <title>Whole genome-based taxonomy of the Shewanellaceae.</title>
        <authorList>
            <person name="Martin-Rodriguez A.J."/>
        </authorList>
    </citation>
    <scope>NUCLEOTIDE SEQUENCE</scope>
    <source>
        <strain evidence="3">DSM 16422</strain>
    </source>
</reference>
<dbReference type="PROSITE" id="PS51257">
    <property type="entry name" value="PROKAR_LIPOPROTEIN"/>
    <property type="match status" value="1"/>
</dbReference>
<keyword evidence="1" id="KW-0433">Leucine-rich repeat</keyword>
<keyword evidence="4" id="KW-1185">Reference proteome</keyword>
<organism evidence="3 4">
    <name type="scientific">Shewanella gaetbuli</name>
    <dbReference type="NCBI Taxonomy" id="220752"/>
    <lineage>
        <taxon>Bacteria</taxon>
        <taxon>Pseudomonadati</taxon>
        <taxon>Pseudomonadota</taxon>
        <taxon>Gammaproteobacteria</taxon>
        <taxon>Alteromonadales</taxon>
        <taxon>Shewanellaceae</taxon>
        <taxon>Shewanella</taxon>
    </lineage>
</organism>
<dbReference type="SUPFAM" id="SSF52058">
    <property type="entry name" value="L domain-like"/>
    <property type="match status" value="1"/>
</dbReference>
<evidence type="ECO:0008006" key="5">
    <source>
        <dbReference type="Google" id="ProtNLM"/>
    </source>
</evidence>
<dbReference type="Gene3D" id="3.80.10.10">
    <property type="entry name" value="Ribonuclease Inhibitor"/>
    <property type="match status" value="1"/>
</dbReference>